<comment type="caution">
    <text evidence="6">The sequence shown here is derived from an EMBL/GenBank/DDBJ whole genome shotgun (WGS) entry which is preliminary data.</text>
</comment>
<name>A0A1E5BFB5_9VIBR</name>
<evidence type="ECO:0000256" key="3">
    <source>
        <dbReference type="ARBA" id="ARBA00023136"/>
    </source>
</evidence>
<dbReference type="InterPro" id="IPR023614">
    <property type="entry name" value="Porin_dom_sf"/>
</dbReference>
<dbReference type="EMBL" id="AJYQ02000097">
    <property type="protein sequence ID" value="OEE33880.1"/>
    <property type="molecule type" value="Genomic_DNA"/>
</dbReference>
<dbReference type="GO" id="GO:0015288">
    <property type="term" value="F:porin activity"/>
    <property type="evidence" value="ECO:0007669"/>
    <property type="project" value="InterPro"/>
</dbReference>
<dbReference type="STRING" id="1187848.A1QO_09065"/>
<dbReference type="Proteomes" id="UP000094741">
    <property type="component" value="Unassembled WGS sequence"/>
</dbReference>
<evidence type="ECO:0000256" key="2">
    <source>
        <dbReference type="ARBA" id="ARBA00022729"/>
    </source>
</evidence>
<reference evidence="6 7" key="1">
    <citation type="journal article" date="2012" name="Science">
        <title>Ecological populations of bacteria act as socially cohesive units of antibiotic production and resistance.</title>
        <authorList>
            <person name="Cordero O.X."/>
            <person name="Wildschutte H."/>
            <person name="Kirkup B."/>
            <person name="Proehl S."/>
            <person name="Ngo L."/>
            <person name="Hussain F."/>
            <person name="Le Roux F."/>
            <person name="Mincer T."/>
            <person name="Polz M.F."/>
        </authorList>
    </citation>
    <scope>NUCLEOTIDE SEQUENCE [LARGE SCALE GENOMIC DNA]</scope>
    <source>
        <strain evidence="6 7">ZF-129</strain>
    </source>
</reference>
<dbReference type="GO" id="GO:0009279">
    <property type="term" value="C:cell outer membrane"/>
    <property type="evidence" value="ECO:0007669"/>
    <property type="project" value="UniProtKB-SubCell"/>
</dbReference>
<evidence type="ECO:0000313" key="7">
    <source>
        <dbReference type="Proteomes" id="UP000094741"/>
    </source>
</evidence>
<protein>
    <recommendedName>
        <fullName evidence="5">Porin domain-containing protein</fullName>
    </recommendedName>
</protein>
<evidence type="ECO:0000259" key="5">
    <source>
        <dbReference type="Pfam" id="PF13609"/>
    </source>
</evidence>
<keyword evidence="2 4" id="KW-0732">Signal</keyword>
<evidence type="ECO:0000256" key="4">
    <source>
        <dbReference type="SAM" id="SignalP"/>
    </source>
</evidence>
<dbReference type="PANTHER" id="PTHR34501">
    <property type="entry name" value="PROTEIN YDDL-RELATED"/>
    <property type="match status" value="1"/>
</dbReference>
<dbReference type="InterPro" id="IPR050298">
    <property type="entry name" value="Gram-neg_bact_OMP"/>
</dbReference>
<dbReference type="SUPFAM" id="SSF56935">
    <property type="entry name" value="Porins"/>
    <property type="match status" value="1"/>
</dbReference>
<proteinExistence type="predicted"/>
<feature type="signal peptide" evidence="4">
    <location>
        <begin position="1"/>
        <end position="19"/>
    </location>
</feature>
<organism evidence="6 7">
    <name type="scientific">Vibrio genomosp. F10 str. ZF-129</name>
    <dbReference type="NCBI Taxonomy" id="1187848"/>
    <lineage>
        <taxon>Bacteria</taxon>
        <taxon>Pseudomonadati</taxon>
        <taxon>Pseudomonadota</taxon>
        <taxon>Gammaproteobacteria</taxon>
        <taxon>Vibrionales</taxon>
        <taxon>Vibrionaceae</taxon>
        <taxon>Vibrio</taxon>
    </lineage>
</organism>
<dbReference type="OrthoDB" id="6213950at2"/>
<dbReference type="RefSeq" id="WP_017040051.1">
    <property type="nucleotide sequence ID" value="NZ_AJYQ02000097.1"/>
</dbReference>
<sequence length="349" mass="37196">MKKTLLALSVMVAASSANAGIEVYNNEGVTVNLKGDIEVVYVQDIGVDKEFTQEIQDADFGFDVRYAVNDEFQFGGYWEFDGASGDVTDGKSSSADVGDVYVAMYSQSYGSIKFGRTCGALDDAGVGSDFQFGVTSFFNNKSSFCADEMARYDIDTGMFYGTLALAQDKKSVDQMGKDGSYLDLKAGVRVADFDFTAYYGDATLKNRTSSKTSDVVVSGPDGNYTISNTVTTAQPQADDSILGLEARFAGVENLNLEIGYYLVDFKEVGADKVKADTIALAADYTIDAVTIGAGYSVTGTDVANSKDKDNWFVNAGYGFAPNTTAYVEVGGNDVSEDDTGFAVGVKASF</sequence>
<comment type="subcellular location">
    <subcellularLocation>
        <location evidence="1">Cell outer membrane</location>
        <topology evidence="1">Multi-pass membrane protein</topology>
    </subcellularLocation>
</comment>
<feature type="domain" description="Porin" evidence="5">
    <location>
        <begin position="7"/>
        <end position="334"/>
    </location>
</feature>
<evidence type="ECO:0000313" key="6">
    <source>
        <dbReference type="EMBL" id="OEE33880.1"/>
    </source>
</evidence>
<dbReference type="eggNOG" id="COG3203">
    <property type="taxonomic scope" value="Bacteria"/>
</dbReference>
<feature type="chain" id="PRO_5009171563" description="Porin domain-containing protein" evidence="4">
    <location>
        <begin position="20"/>
        <end position="349"/>
    </location>
</feature>
<dbReference type="AlphaFoldDB" id="A0A1E5BFB5"/>
<gene>
    <name evidence="6" type="ORF">A1QO_09065</name>
</gene>
<accession>A0A1E5BFB5</accession>
<dbReference type="InterPro" id="IPR033900">
    <property type="entry name" value="Gram_neg_porin_domain"/>
</dbReference>
<evidence type="ECO:0000256" key="1">
    <source>
        <dbReference type="ARBA" id="ARBA00004571"/>
    </source>
</evidence>
<dbReference type="PANTHER" id="PTHR34501:SF2">
    <property type="entry name" value="OUTER MEMBRANE PORIN F-RELATED"/>
    <property type="match status" value="1"/>
</dbReference>
<keyword evidence="3" id="KW-0472">Membrane</keyword>
<dbReference type="Pfam" id="PF13609">
    <property type="entry name" value="Porin_4"/>
    <property type="match status" value="1"/>
</dbReference>
<dbReference type="Gene3D" id="2.40.160.10">
    <property type="entry name" value="Porin"/>
    <property type="match status" value="1"/>
</dbReference>